<dbReference type="AlphaFoldDB" id="A0A0C3NPE7"/>
<reference evidence="1 2" key="1">
    <citation type="submission" date="2014-04" db="EMBL/GenBank/DDBJ databases">
        <authorList>
            <consortium name="DOE Joint Genome Institute"/>
            <person name="Kuo A."/>
            <person name="Kohler A."/>
            <person name="Costa M.D."/>
            <person name="Nagy L.G."/>
            <person name="Floudas D."/>
            <person name="Copeland A."/>
            <person name="Barry K.W."/>
            <person name="Cichocki N."/>
            <person name="Veneault-Fourrey C."/>
            <person name="LaButti K."/>
            <person name="Lindquist E.A."/>
            <person name="Lipzen A."/>
            <person name="Lundell T."/>
            <person name="Morin E."/>
            <person name="Murat C."/>
            <person name="Sun H."/>
            <person name="Tunlid A."/>
            <person name="Henrissat B."/>
            <person name="Grigoriev I.V."/>
            <person name="Hibbett D.S."/>
            <person name="Martin F."/>
            <person name="Nordberg H.P."/>
            <person name="Cantor M.N."/>
            <person name="Hua S.X."/>
        </authorList>
    </citation>
    <scope>NUCLEOTIDE SEQUENCE [LARGE SCALE GENOMIC DNA]</scope>
    <source>
        <strain evidence="1 2">Marx 270</strain>
    </source>
</reference>
<dbReference type="EMBL" id="KN831980">
    <property type="protein sequence ID" value="KIO02745.1"/>
    <property type="molecule type" value="Genomic_DNA"/>
</dbReference>
<dbReference type="HOGENOM" id="CLU_1928452_0_0_1"/>
<evidence type="ECO:0000313" key="1">
    <source>
        <dbReference type="EMBL" id="KIO02745.1"/>
    </source>
</evidence>
<keyword evidence="2" id="KW-1185">Reference proteome</keyword>
<sequence length="131" mass="14909">MRASTSFMCSLPLSLPRKPARNDFEYLQVHSRDAERPTRQWQTLGSEGAAAINTSFWRSNTGPDRWHVGTYYHTAGERSAKDRHATVSLDSQEKITVWEPWVMKVHRLTMVGKLDPYKRAAKCVIAAPLPP</sequence>
<dbReference type="InParanoid" id="A0A0C3NPE7"/>
<organism evidence="1 2">
    <name type="scientific">Pisolithus tinctorius Marx 270</name>
    <dbReference type="NCBI Taxonomy" id="870435"/>
    <lineage>
        <taxon>Eukaryota</taxon>
        <taxon>Fungi</taxon>
        <taxon>Dikarya</taxon>
        <taxon>Basidiomycota</taxon>
        <taxon>Agaricomycotina</taxon>
        <taxon>Agaricomycetes</taxon>
        <taxon>Agaricomycetidae</taxon>
        <taxon>Boletales</taxon>
        <taxon>Sclerodermatineae</taxon>
        <taxon>Pisolithaceae</taxon>
        <taxon>Pisolithus</taxon>
    </lineage>
</organism>
<proteinExistence type="predicted"/>
<protein>
    <submittedName>
        <fullName evidence="1">Uncharacterized protein</fullName>
    </submittedName>
</protein>
<evidence type="ECO:0000313" key="2">
    <source>
        <dbReference type="Proteomes" id="UP000054217"/>
    </source>
</evidence>
<gene>
    <name evidence="1" type="ORF">M404DRAFT_1001960</name>
</gene>
<name>A0A0C3NPE7_PISTI</name>
<dbReference type="Proteomes" id="UP000054217">
    <property type="component" value="Unassembled WGS sequence"/>
</dbReference>
<reference evidence="2" key="2">
    <citation type="submission" date="2015-01" db="EMBL/GenBank/DDBJ databases">
        <title>Evolutionary Origins and Diversification of the Mycorrhizal Mutualists.</title>
        <authorList>
            <consortium name="DOE Joint Genome Institute"/>
            <consortium name="Mycorrhizal Genomics Consortium"/>
            <person name="Kohler A."/>
            <person name="Kuo A."/>
            <person name="Nagy L.G."/>
            <person name="Floudas D."/>
            <person name="Copeland A."/>
            <person name="Barry K.W."/>
            <person name="Cichocki N."/>
            <person name="Veneault-Fourrey C."/>
            <person name="LaButti K."/>
            <person name="Lindquist E.A."/>
            <person name="Lipzen A."/>
            <person name="Lundell T."/>
            <person name="Morin E."/>
            <person name="Murat C."/>
            <person name="Riley R."/>
            <person name="Ohm R."/>
            <person name="Sun H."/>
            <person name="Tunlid A."/>
            <person name="Henrissat B."/>
            <person name="Grigoriev I.V."/>
            <person name="Hibbett D.S."/>
            <person name="Martin F."/>
        </authorList>
    </citation>
    <scope>NUCLEOTIDE SEQUENCE [LARGE SCALE GENOMIC DNA]</scope>
    <source>
        <strain evidence="2">Marx 270</strain>
    </source>
</reference>
<accession>A0A0C3NPE7</accession>